<dbReference type="Proteomes" id="UP001213000">
    <property type="component" value="Unassembled WGS sequence"/>
</dbReference>
<gene>
    <name evidence="2" type="ORF">NP233_g2065</name>
</gene>
<sequence length="399" mass="44676">MPRPRKTLASGLGDPLYAIEVPGASQDHATDLLQDCRYIGSYDWAPSAKKGNPVIVVPGSPNVWQDLTLPFTLQPDVGIHFRDRNNAILQGQPFLPLLAAVNEEQLFPREEWKTVDFVTDRNGLRKLLRWVVKASGRDFRIDTQLVGDKTVVLNRREPSVTEKMPGHTFGFHFEEATTRPMPPSNRRSGHHHRIVTYKFGRFRIVVQFEVDACLSREQASTSNSEEDELINAMAGMGLQSQAQGMTSGATASASTRSGADSRPKSNLFGMTIYHRGHADIPHSSIVEMASTSSTIKWDDRFPQLYFSQTGNHHLGHHQGGVFDRIDKLTLSSPKLQAVHQKLRPAFAKLEEALGQIQSILVEHGKEERLSLIYEKKELKVYRCPNQSSSFPPEALALFD</sequence>
<evidence type="ECO:0008006" key="4">
    <source>
        <dbReference type="Google" id="ProtNLM"/>
    </source>
</evidence>
<reference evidence="2" key="1">
    <citation type="submission" date="2022-07" db="EMBL/GenBank/DDBJ databases">
        <title>Genome Sequence of Leucocoprinus birnbaumii.</title>
        <authorList>
            <person name="Buettner E."/>
        </authorList>
    </citation>
    <scope>NUCLEOTIDE SEQUENCE</scope>
    <source>
        <strain evidence="2">VT141</strain>
    </source>
</reference>
<protein>
    <recommendedName>
        <fullName evidence="4">Geranylgeranyl pyrophosphate synthetase</fullName>
    </recommendedName>
</protein>
<proteinExistence type="predicted"/>
<evidence type="ECO:0000313" key="2">
    <source>
        <dbReference type="EMBL" id="KAJ3573986.1"/>
    </source>
</evidence>
<organism evidence="2 3">
    <name type="scientific">Leucocoprinus birnbaumii</name>
    <dbReference type="NCBI Taxonomy" id="56174"/>
    <lineage>
        <taxon>Eukaryota</taxon>
        <taxon>Fungi</taxon>
        <taxon>Dikarya</taxon>
        <taxon>Basidiomycota</taxon>
        <taxon>Agaricomycotina</taxon>
        <taxon>Agaricomycetes</taxon>
        <taxon>Agaricomycetidae</taxon>
        <taxon>Agaricales</taxon>
        <taxon>Agaricineae</taxon>
        <taxon>Agaricaceae</taxon>
        <taxon>Leucocoprinus</taxon>
    </lineage>
</organism>
<name>A0AAD5VZI4_9AGAR</name>
<dbReference type="EMBL" id="JANIEX010000084">
    <property type="protein sequence ID" value="KAJ3573986.1"/>
    <property type="molecule type" value="Genomic_DNA"/>
</dbReference>
<feature type="region of interest" description="Disordered" evidence="1">
    <location>
        <begin position="240"/>
        <end position="264"/>
    </location>
</feature>
<dbReference type="PANTHER" id="PTHR35179">
    <property type="entry name" value="PROTEIN CBG02620"/>
    <property type="match status" value="1"/>
</dbReference>
<evidence type="ECO:0000256" key="1">
    <source>
        <dbReference type="SAM" id="MobiDB-lite"/>
    </source>
</evidence>
<accession>A0AAD5VZI4</accession>
<evidence type="ECO:0000313" key="3">
    <source>
        <dbReference type="Proteomes" id="UP001213000"/>
    </source>
</evidence>
<comment type="caution">
    <text evidence="2">The sequence shown here is derived from an EMBL/GenBank/DDBJ whole genome shotgun (WGS) entry which is preliminary data.</text>
</comment>
<feature type="compositionally biased region" description="Low complexity" evidence="1">
    <location>
        <begin position="242"/>
        <end position="260"/>
    </location>
</feature>
<dbReference type="PANTHER" id="PTHR35179:SF2">
    <property type="entry name" value="START DOMAIN-CONTAINING PROTEIN"/>
    <property type="match status" value="1"/>
</dbReference>
<keyword evidence="3" id="KW-1185">Reference proteome</keyword>
<dbReference type="AlphaFoldDB" id="A0AAD5VZI4"/>